<evidence type="ECO:0000313" key="2">
    <source>
        <dbReference type="Proteomes" id="UP000030671"/>
    </source>
</evidence>
<dbReference type="AlphaFoldDB" id="W4K6Y0"/>
<dbReference type="InParanoid" id="W4K6Y0"/>
<keyword evidence="2" id="KW-1185">Reference proteome</keyword>
<dbReference type="EMBL" id="KI925459">
    <property type="protein sequence ID" value="ETW80791.1"/>
    <property type="molecule type" value="Genomic_DNA"/>
</dbReference>
<dbReference type="HOGENOM" id="CLU_2886072_0_0_1"/>
<protein>
    <submittedName>
        <fullName evidence="1">Uncharacterized protein</fullName>
    </submittedName>
</protein>
<dbReference type="RefSeq" id="XP_009547495.1">
    <property type="nucleotide sequence ID" value="XM_009549200.1"/>
</dbReference>
<dbReference type="Proteomes" id="UP000030671">
    <property type="component" value="Unassembled WGS sequence"/>
</dbReference>
<sequence>MLSSPATTSKPAVAATRCYVLFMHRSVTAVVYCDSTLTLYLLVSIHKPLPLPTVYRKLSSLYG</sequence>
<accession>W4K6Y0</accession>
<reference evidence="1 2" key="1">
    <citation type="journal article" date="2012" name="New Phytol.">
        <title>Insight into trade-off between wood decay and parasitism from the genome of a fungal forest pathogen.</title>
        <authorList>
            <person name="Olson A."/>
            <person name="Aerts A."/>
            <person name="Asiegbu F."/>
            <person name="Belbahri L."/>
            <person name="Bouzid O."/>
            <person name="Broberg A."/>
            <person name="Canback B."/>
            <person name="Coutinho P.M."/>
            <person name="Cullen D."/>
            <person name="Dalman K."/>
            <person name="Deflorio G."/>
            <person name="van Diepen L.T."/>
            <person name="Dunand C."/>
            <person name="Duplessis S."/>
            <person name="Durling M."/>
            <person name="Gonthier P."/>
            <person name="Grimwood J."/>
            <person name="Fossdal C.G."/>
            <person name="Hansson D."/>
            <person name="Henrissat B."/>
            <person name="Hietala A."/>
            <person name="Himmelstrand K."/>
            <person name="Hoffmeister D."/>
            <person name="Hogberg N."/>
            <person name="James T.Y."/>
            <person name="Karlsson M."/>
            <person name="Kohler A."/>
            <person name="Kues U."/>
            <person name="Lee Y.H."/>
            <person name="Lin Y.C."/>
            <person name="Lind M."/>
            <person name="Lindquist E."/>
            <person name="Lombard V."/>
            <person name="Lucas S."/>
            <person name="Lunden K."/>
            <person name="Morin E."/>
            <person name="Murat C."/>
            <person name="Park J."/>
            <person name="Raffaello T."/>
            <person name="Rouze P."/>
            <person name="Salamov A."/>
            <person name="Schmutz J."/>
            <person name="Solheim H."/>
            <person name="Stahlberg J."/>
            <person name="Velez H."/>
            <person name="de Vries R.P."/>
            <person name="Wiebenga A."/>
            <person name="Woodward S."/>
            <person name="Yakovlev I."/>
            <person name="Garbelotto M."/>
            <person name="Martin F."/>
            <person name="Grigoriev I.V."/>
            <person name="Stenlid J."/>
        </authorList>
    </citation>
    <scope>NUCLEOTIDE SEQUENCE [LARGE SCALE GENOMIC DNA]</scope>
    <source>
        <strain evidence="1 2">TC 32-1</strain>
    </source>
</reference>
<name>W4K6Y0_HETIT</name>
<proteinExistence type="predicted"/>
<evidence type="ECO:0000313" key="1">
    <source>
        <dbReference type="EMBL" id="ETW80791.1"/>
    </source>
</evidence>
<dbReference type="KEGG" id="hir:HETIRDRAFT_418741"/>
<gene>
    <name evidence="1" type="ORF">HETIRDRAFT_418741</name>
</gene>
<organism evidence="1 2">
    <name type="scientific">Heterobasidion irregulare (strain TC 32-1)</name>
    <dbReference type="NCBI Taxonomy" id="747525"/>
    <lineage>
        <taxon>Eukaryota</taxon>
        <taxon>Fungi</taxon>
        <taxon>Dikarya</taxon>
        <taxon>Basidiomycota</taxon>
        <taxon>Agaricomycotina</taxon>
        <taxon>Agaricomycetes</taxon>
        <taxon>Russulales</taxon>
        <taxon>Bondarzewiaceae</taxon>
        <taxon>Heterobasidion</taxon>
        <taxon>Heterobasidion annosum species complex</taxon>
    </lineage>
</organism>
<dbReference type="GeneID" id="20673506"/>